<evidence type="ECO:0000313" key="3">
    <source>
        <dbReference type="EMBL" id="MBB5953803.1"/>
    </source>
</evidence>
<dbReference type="AlphaFoldDB" id="A0A841CA35"/>
<dbReference type="Proteomes" id="UP000547510">
    <property type="component" value="Unassembled WGS sequence"/>
</dbReference>
<protein>
    <submittedName>
        <fullName evidence="3">Cytochrome P450</fullName>
    </submittedName>
</protein>
<comment type="similarity">
    <text evidence="1">Belongs to the cytochrome P450 family.</text>
</comment>
<organism evidence="3 4">
    <name type="scientific">Saccharothrix tamanrassetensis</name>
    <dbReference type="NCBI Taxonomy" id="1051531"/>
    <lineage>
        <taxon>Bacteria</taxon>
        <taxon>Bacillati</taxon>
        <taxon>Actinomycetota</taxon>
        <taxon>Actinomycetes</taxon>
        <taxon>Pseudonocardiales</taxon>
        <taxon>Pseudonocardiaceae</taxon>
        <taxon>Saccharothrix</taxon>
    </lineage>
</organism>
<feature type="region of interest" description="Disordered" evidence="2">
    <location>
        <begin position="1"/>
        <end position="21"/>
    </location>
</feature>
<dbReference type="InterPro" id="IPR036396">
    <property type="entry name" value="Cyt_P450_sf"/>
</dbReference>
<dbReference type="InterPro" id="IPR002397">
    <property type="entry name" value="Cyt_P450_B"/>
</dbReference>
<dbReference type="GO" id="GO:0016705">
    <property type="term" value="F:oxidoreductase activity, acting on paired donors, with incorporation or reduction of molecular oxygen"/>
    <property type="evidence" value="ECO:0007669"/>
    <property type="project" value="InterPro"/>
</dbReference>
<dbReference type="PANTHER" id="PTHR46696:SF1">
    <property type="entry name" value="CYTOCHROME P450 YJIB-RELATED"/>
    <property type="match status" value="1"/>
</dbReference>
<gene>
    <name evidence="3" type="ORF">FHS29_000373</name>
</gene>
<accession>A0A841CA35</accession>
<dbReference type="GO" id="GO:0020037">
    <property type="term" value="F:heme binding"/>
    <property type="evidence" value="ECO:0007669"/>
    <property type="project" value="InterPro"/>
</dbReference>
<dbReference type="EMBL" id="JACHJN010000001">
    <property type="protein sequence ID" value="MBB5953803.1"/>
    <property type="molecule type" value="Genomic_DNA"/>
</dbReference>
<name>A0A841CA35_9PSEU</name>
<dbReference type="PANTHER" id="PTHR46696">
    <property type="entry name" value="P450, PUTATIVE (EUROFUNG)-RELATED"/>
    <property type="match status" value="1"/>
</dbReference>
<evidence type="ECO:0000256" key="2">
    <source>
        <dbReference type="SAM" id="MobiDB-lite"/>
    </source>
</evidence>
<dbReference type="GO" id="GO:0005506">
    <property type="term" value="F:iron ion binding"/>
    <property type="evidence" value="ECO:0007669"/>
    <property type="project" value="InterPro"/>
</dbReference>
<proteinExistence type="inferred from homology"/>
<evidence type="ECO:0000256" key="1">
    <source>
        <dbReference type="ARBA" id="ARBA00010617"/>
    </source>
</evidence>
<dbReference type="GO" id="GO:0004497">
    <property type="term" value="F:monooxygenase activity"/>
    <property type="evidence" value="ECO:0007669"/>
    <property type="project" value="InterPro"/>
</dbReference>
<comment type="caution">
    <text evidence="3">The sequence shown here is derived from an EMBL/GenBank/DDBJ whole genome shotgun (WGS) entry which is preliminary data.</text>
</comment>
<sequence>MESEEVPSYPLANPTALEPPAEWTGLRQGRPVAPVTLPSGDRAVLVTRYADVKQVLADPRFSRTLSAPDAARISADESGGVFNAVSVLPDSGEGHRKWRQAVARWFTVRRMNALRPEIEAMADRLVDAMVASGQPADLKAALGFPLPVWVICHLLGVPDADRDRFSHVVGGLRDVPVRW</sequence>
<dbReference type="Gene3D" id="1.10.630.10">
    <property type="entry name" value="Cytochrome P450"/>
    <property type="match status" value="1"/>
</dbReference>
<evidence type="ECO:0000313" key="4">
    <source>
        <dbReference type="Proteomes" id="UP000547510"/>
    </source>
</evidence>
<keyword evidence="4" id="KW-1185">Reference proteome</keyword>
<dbReference type="PRINTS" id="PR00359">
    <property type="entry name" value="BP450"/>
</dbReference>
<reference evidence="3 4" key="1">
    <citation type="submission" date="2020-08" db="EMBL/GenBank/DDBJ databases">
        <title>Genomic Encyclopedia of Type Strains, Phase III (KMG-III): the genomes of soil and plant-associated and newly described type strains.</title>
        <authorList>
            <person name="Whitman W."/>
        </authorList>
    </citation>
    <scope>NUCLEOTIDE SEQUENCE [LARGE SCALE GENOMIC DNA]</scope>
    <source>
        <strain evidence="3 4">CECT 8640</strain>
    </source>
</reference>
<dbReference type="SUPFAM" id="SSF48264">
    <property type="entry name" value="Cytochrome P450"/>
    <property type="match status" value="1"/>
</dbReference>